<protein>
    <submittedName>
        <fullName evidence="1">Uncharacterized protein</fullName>
    </submittedName>
</protein>
<name>A0ABR3MQ97_9TELE</name>
<sequence>MRGEEIAAGDVSSPEEGIRILSDKVMVRQAVVVNHSQYCCISVLSGTVQERRNIPDGLEYTSKQYSIWSVVSPERLKISRACSAVEALVEEPKHLKRARTMPSRVSGGRKL</sequence>
<keyword evidence="2" id="KW-1185">Reference proteome</keyword>
<dbReference type="Proteomes" id="UP001558613">
    <property type="component" value="Unassembled WGS sequence"/>
</dbReference>
<accession>A0ABR3MQ97</accession>
<gene>
    <name evidence="1" type="ORF">QQF64_002486</name>
</gene>
<evidence type="ECO:0000313" key="2">
    <source>
        <dbReference type="Proteomes" id="UP001558613"/>
    </source>
</evidence>
<proteinExistence type="predicted"/>
<reference evidence="1 2" key="1">
    <citation type="submission" date="2023-09" db="EMBL/GenBank/DDBJ databases">
        <authorList>
            <person name="Wang M."/>
        </authorList>
    </citation>
    <scope>NUCLEOTIDE SEQUENCE [LARGE SCALE GENOMIC DNA]</scope>
    <source>
        <strain evidence="1">GT-2023</strain>
        <tissue evidence="1">Liver</tissue>
    </source>
</reference>
<evidence type="ECO:0000313" key="1">
    <source>
        <dbReference type="EMBL" id="KAL1266811.1"/>
    </source>
</evidence>
<comment type="caution">
    <text evidence="1">The sequence shown here is derived from an EMBL/GenBank/DDBJ whole genome shotgun (WGS) entry which is preliminary data.</text>
</comment>
<dbReference type="EMBL" id="JAYMGO010000010">
    <property type="protein sequence ID" value="KAL1266811.1"/>
    <property type="molecule type" value="Genomic_DNA"/>
</dbReference>
<organism evidence="1 2">
    <name type="scientific">Cirrhinus molitorella</name>
    <name type="common">mud carp</name>
    <dbReference type="NCBI Taxonomy" id="172907"/>
    <lineage>
        <taxon>Eukaryota</taxon>
        <taxon>Metazoa</taxon>
        <taxon>Chordata</taxon>
        <taxon>Craniata</taxon>
        <taxon>Vertebrata</taxon>
        <taxon>Euteleostomi</taxon>
        <taxon>Actinopterygii</taxon>
        <taxon>Neopterygii</taxon>
        <taxon>Teleostei</taxon>
        <taxon>Ostariophysi</taxon>
        <taxon>Cypriniformes</taxon>
        <taxon>Cyprinidae</taxon>
        <taxon>Labeoninae</taxon>
        <taxon>Labeonini</taxon>
        <taxon>Cirrhinus</taxon>
    </lineage>
</organism>